<dbReference type="InterPro" id="IPR007231">
    <property type="entry name" value="Nucleoporin_int_Nup93/Nic96"/>
</dbReference>
<keyword evidence="3 4" id="KW-0539">Nucleus</keyword>
<evidence type="ECO:0000256" key="4">
    <source>
        <dbReference type="RuleBase" id="RU364035"/>
    </source>
</evidence>
<dbReference type="VEuPathDB" id="FungiDB:YALI0_C22066g"/>
<dbReference type="GeneID" id="2909819"/>
<reference evidence="5 6" key="1">
    <citation type="journal article" date="2016" name="PLoS ONE">
        <title>Sequence Assembly of Yarrowia lipolytica Strain W29/CLIB89 Shows Transposable Element Diversity.</title>
        <authorList>
            <person name="Magnan C."/>
            <person name="Yu J."/>
            <person name="Chang I."/>
            <person name="Jahn E."/>
            <person name="Kanomata Y."/>
            <person name="Wu J."/>
            <person name="Zeller M."/>
            <person name="Oakes M."/>
            <person name="Baldi P."/>
            <person name="Sandmeyer S."/>
        </authorList>
    </citation>
    <scope>NUCLEOTIDE SEQUENCE [LARGE SCALE GENOMIC DNA]</scope>
    <source>
        <strain evidence="6">CLIB89(W29)</strain>
    </source>
</reference>
<dbReference type="KEGG" id="yli:2909819"/>
<dbReference type="GO" id="GO:0016973">
    <property type="term" value="P:poly(A)+ mRNA export from nucleus"/>
    <property type="evidence" value="ECO:0007669"/>
    <property type="project" value="TreeGrafter"/>
</dbReference>
<keyword evidence="4" id="KW-0509">mRNA transport</keyword>
<evidence type="ECO:0000313" key="6">
    <source>
        <dbReference type="Proteomes" id="UP000182444"/>
    </source>
</evidence>
<accession>A0A1D8NC74</accession>
<dbReference type="EMBL" id="CP017555">
    <property type="protein sequence ID" value="AOW03236.1"/>
    <property type="molecule type" value="Genomic_DNA"/>
</dbReference>
<keyword evidence="4" id="KW-0813">Transport</keyword>
<comment type="subcellular location">
    <subcellularLocation>
        <location evidence="1">Nucleus envelope</location>
    </subcellularLocation>
    <subcellularLocation>
        <location evidence="4">Nucleus</location>
        <location evidence="4">Nuclear pore complex</location>
    </subcellularLocation>
</comment>
<keyword evidence="4" id="KW-0653">Protein transport</keyword>
<sequence length="902" mass="101100">MFIWYHNTHFATRLPSHITTMAETLTPSVALFNELIASSKNLPHAASHLGSIQLDLSEIGKRANSLRDKHSEGNDTKAHYLLAGSGINAEDIYLQLSSLTLNPGIEYYDKNVAGIDSYLQNKKQDSILAAIADSVRLSASDFDQFLNQNVSLDWAKRKEQICQHFGLIQKDDDKNNLNNNTTTNTNNKLTKTVLGGTWGAASLGKLILGTPEIGTATPRQRQFAKAISALNNARSKGQAFPVSAALSTAADNLSDAKSQQLNDAWDILSYISGESVEAPAKEGIYRKMYAAPPGSPDGLKVRKQISHGSKMYLEHQFYACVEAEIAKSPQDALLGGVPSVYNKIKAYLNVRYFRGGQWTKENMEILNGVPVWAVLYYMVRSGHLQEALDFTLEIESSLEKIERSFPVYLQAYVKSKDHVLSRDMHDRILTEFNQHIRFLDAHSDPFKFALYKIIGRCDLSRKVFPEVLETAEDWLWAHLVVSRETVDGPLQDRYTLLDVQRTVLNFGSKHFNPSGKSPGLYFQMLLLCGLFEAAVSYALTFCPVDAVHYAIALAYYGLLRVSKPEDTEDSDGSYLSVDKKDQQVLHFARLIGHYTRDFRRSDAVDAVDYLVLLCFYRDQEDACHEALRELVLETRQFSVLLGDIRADGARSPGCIERRSKLIGLDKDDFLTQITAQAALRAEDDGRFADAILLYQLSEQYDTVVSIMNRTLGDALSMMDFGDSNVEPAQSLSLLSTATNPAQLAATMRELYTNNPQMYSHVSQRNRDTCEILLQIVSARESYSRGHWAHCIAVIDNINVIPIHVTADVGTIRRRAQDFVSLHESTARNVPSLLLMTMTCCAELAQNIQESEFNDATRCDRLAELKARSRNCMIYAGMIQYRMPREVYSQLTALDTNLNSVNM</sequence>
<dbReference type="AlphaFoldDB" id="A0A1D8NC74"/>
<protein>
    <recommendedName>
        <fullName evidence="4">Nuclear pore protein</fullName>
    </recommendedName>
</protein>
<dbReference type="eggNOG" id="KOG2168">
    <property type="taxonomic scope" value="Eukaryota"/>
</dbReference>
<evidence type="ECO:0000256" key="3">
    <source>
        <dbReference type="ARBA" id="ARBA00023242"/>
    </source>
</evidence>
<dbReference type="GO" id="GO:0006606">
    <property type="term" value="P:protein import into nucleus"/>
    <property type="evidence" value="ECO:0007669"/>
    <property type="project" value="TreeGrafter"/>
</dbReference>
<comment type="similarity">
    <text evidence="2 4">Belongs to the nucleoporin interacting component (NIC) family.</text>
</comment>
<proteinExistence type="inferred from homology"/>
<name>A0A1D8NC74_YARLL</name>
<gene>
    <name evidence="5" type="ORF">YALI1_C30399g</name>
</gene>
<evidence type="ECO:0000256" key="2">
    <source>
        <dbReference type="ARBA" id="ARBA00010186"/>
    </source>
</evidence>
<keyword evidence="4" id="KW-0811">Translocation</keyword>
<evidence type="ECO:0000313" key="5">
    <source>
        <dbReference type="EMBL" id="AOW03236.1"/>
    </source>
</evidence>
<dbReference type="VEuPathDB" id="FungiDB:YALI1_C30399g"/>
<dbReference type="GO" id="GO:0017056">
    <property type="term" value="F:structural constituent of nuclear pore"/>
    <property type="evidence" value="ECO:0007669"/>
    <property type="project" value="InterPro"/>
</dbReference>
<keyword evidence="4" id="KW-0906">Nuclear pore complex</keyword>
<dbReference type="RefSeq" id="XP_502119.2">
    <property type="nucleotide sequence ID" value="XM_502119.3"/>
</dbReference>
<dbReference type="Proteomes" id="UP000182444">
    <property type="component" value="Chromosome 1C"/>
</dbReference>
<organism evidence="5 6">
    <name type="scientific">Yarrowia lipolytica</name>
    <name type="common">Candida lipolytica</name>
    <dbReference type="NCBI Taxonomy" id="4952"/>
    <lineage>
        <taxon>Eukaryota</taxon>
        <taxon>Fungi</taxon>
        <taxon>Dikarya</taxon>
        <taxon>Ascomycota</taxon>
        <taxon>Saccharomycotina</taxon>
        <taxon>Dipodascomycetes</taxon>
        <taxon>Dipodascales</taxon>
        <taxon>Dipodascales incertae sedis</taxon>
        <taxon>Yarrowia</taxon>
    </lineage>
</organism>
<keyword evidence="4" id="KW-0472">Membrane</keyword>
<evidence type="ECO:0000256" key="1">
    <source>
        <dbReference type="ARBA" id="ARBA00004259"/>
    </source>
</evidence>
<dbReference type="GO" id="GO:0005643">
    <property type="term" value="C:nuclear pore"/>
    <property type="evidence" value="ECO:0007669"/>
    <property type="project" value="UniProtKB-SubCell"/>
</dbReference>
<dbReference type="PANTHER" id="PTHR11225:SF4">
    <property type="entry name" value="NUCLEAR PORE COMPLEX PROTEIN NUP93"/>
    <property type="match status" value="1"/>
</dbReference>
<dbReference type="PANTHER" id="PTHR11225">
    <property type="entry name" value="NUCLEAR PORE COMPLEX PROTEIN NUP93 NUCLEOPORIN NUP93 DEAD EYE PROTEIN"/>
    <property type="match status" value="1"/>
</dbReference>
<dbReference type="Pfam" id="PF04097">
    <property type="entry name" value="Nic96"/>
    <property type="match status" value="1"/>
</dbReference>